<evidence type="ECO:0000313" key="5">
    <source>
        <dbReference type="Proteomes" id="UP000323521"/>
    </source>
</evidence>
<keyword evidence="2" id="KW-1133">Transmembrane helix</keyword>
<feature type="transmembrane region" description="Helical" evidence="2">
    <location>
        <begin position="6"/>
        <end position="26"/>
    </location>
</feature>
<reference evidence="4 5" key="1">
    <citation type="submission" date="2016-10" db="EMBL/GenBank/DDBJ databases">
        <title>Complete Genome Sequence of Peptococcaceae strain DCMF.</title>
        <authorList>
            <person name="Edwards R.J."/>
            <person name="Holland S.I."/>
            <person name="Deshpande N.P."/>
            <person name="Wong Y.K."/>
            <person name="Ertan H."/>
            <person name="Manefield M."/>
            <person name="Russell T.L."/>
            <person name="Lee M.J."/>
        </authorList>
    </citation>
    <scope>NUCLEOTIDE SEQUENCE [LARGE SCALE GENOMIC DNA]</scope>
    <source>
        <strain evidence="4 5">DCMF</strain>
    </source>
</reference>
<sequence length="450" mass="49925">MQTFKGKIILFIILVVSMGIISIAMLEHMIMTGSRILPGVVVGDVGLGSMDKSQVQAELSPSFESALERKITIRGGGKSWSYLPSQLGVTPDVTETVRQAWLIGRKGFFWTRWHERWRAQKYAQQVSLVFQVDEAVLRKTLLPLVAMIEKEPQNAGVRIHDDHTVEILPGVNGVKIDLAASESKLKQVLQSPQQSQCNLVEQVLYPKLTAGDVEKWEITGVVASFDTNFDAAKTERSYNIKTAALALDQVLIMPQEVFSFNDIVGPRTTEAGYKESLVIENNQFTPGIGGGVCQVSTTLYNAVLRADLPIVERHPHSLPITYVPPGMDATVAYNLADLKFVNNRAKPILLHTEYHQGTLKVMIFGTVGEFPQIRVKSKIIEYLEPDQEVIKDPTLAPGQRIIEDNGKKGMIVEVKREIIVDGAVTSSELISRDKYQSQKSVVRVSGEETE</sequence>
<keyword evidence="1" id="KW-0732">Signal</keyword>
<name>A0A3G1KNH3_FORW1</name>
<keyword evidence="5" id="KW-1185">Reference proteome</keyword>
<dbReference type="PROSITE" id="PS51109">
    <property type="entry name" value="G5"/>
    <property type="match status" value="1"/>
</dbReference>
<dbReference type="AlphaFoldDB" id="A0A3G1KNH3"/>
<dbReference type="Proteomes" id="UP000323521">
    <property type="component" value="Chromosome"/>
</dbReference>
<dbReference type="PANTHER" id="PTHR35788:SF1">
    <property type="entry name" value="EXPORTED PROTEIN"/>
    <property type="match status" value="1"/>
</dbReference>
<dbReference type="Pfam" id="PF04294">
    <property type="entry name" value="VanW"/>
    <property type="match status" value="1"/>
</dbReference>
<protein>
    <recommendedName>
        <fullName evidence="3">G5 domain-containing protein</fullName>
    </recommendedName>
</protein>
<gene>
    <name evidence="4" type="ORF">DCMF_03495</name>
</gene>
<dbReference type="InterPro" id="IPR011098">
    <property type="entry name" value="G5_dom"/>
</dbReference>
<dbReference type="Pfam" id="PF12229">
    <property type="entry name" value="PG_binding_4"/>
    <property type="match status" value="1"/>
</dbReference>
<evidence type="ECO:0000259" key="3">
    <source>
        <dbReference type="PROSITE" id="PS51109"/>
    </source>
</evidence>
<evidence type="ECO:0000256" key="2">
    <source>
        <dbReference type="SAM" id="Phobius"/>
    </source>
</evidence>
<dbReference type="InterPro" id="IPR007391">
    <property type="entry name" value="Vancomycin_resist_VanW"/>
</dbReference>
<dbReference type="EMBL" id="CP017634">
    <property type="protein sequence ID" value="ATW23976.1"/>
    <property type="molecule type" value="Genomic_DNA"/>
</dbReference>
<dbReference type="RefSeq" id="WP_148133151.1">
    <property type="nucleotide sequence ID" value="NZ_CP017634.1"/>
</dbReference>
<dbReference type="InterPro" id="IPR052913">
    <property type="entry name" value="Glycopeptide_resist_protein"/>
</dbReference>
<proteinExistence type="predicted"/>
<dbReference type="OrthoDB" id="9797191at2"/>
<dbReference type="SMART" id="SM01208">
    <property type="entry name" value="G5"/>
    <property type="match status" value="1"/>
</dbReference>
<dbReference type="Gene3D" id="2.20.230.10">
    <property type="entry name" value="Resuscitation-promoting factor rpfb"/>
    <property type="match status" value="1"/>
</dbReference>
<dbReference type="InterPro" id="IPR022029">
    <property type="entry name" value="YoaR-like_PG-bd"/>
</dbReference>
<evidence type="ECO:0000313" key="4">
    <source>
        <dbReference type="EMBL" id="ATW23976.1"/>
    </source>
</evidence>
<evidence type="ECO:0000256" key="1">
    <source>
        <dbReference type="ARBA" id="ARBA00022729"/>
    </source>
</evidence>
<dbReference type="PANTHER" id="PTHR35788">
    <property type="entry name" value="EXPORTED PROTEIN-RELATED"/>
    <property type="match status" value="1"/>
</dbReference>
<keyword evidence="2" id="KW-0812">Transmembrane</keyword>
<feature type="domain" description="G5" evidence="3">
    <location>
        <begin position="367"/>
        <end position="448"/>
    </location>
</feature>
<dbReference type="Pfam" id="PF07501">
    <property type="entry name" value="G5"/>
    <property type="match status" value="1"/>
</dbReference>
<dbReference type="KEGG" id="fwa:DCMF_03495"/>
<organism evidence="4 5">
    <name type="scientific">Formimonas warabiya</name>
    <dbReference type="NCBI Taxonomy" id="1761012"/>
    <lineage>
        <taxon>Bacteria</taxon>
        <taxon>Bacillati</taxon>
        <taxon>Bacillota</taxon>
        <taxon>Clostridia</taxon>
        <taxon>Eubacteriales</taxon>
        <taxon>Peptococcaceae</taxon>
        <taxon>Candidatus Formimonas</taxon>
    </lineage>
</organism>
<keyword evidence="2" id="KW-0472">Membrane</keyword>
<accession>A0A3G1KNH3</accession>